<dbReference type="Proteomes" id="UP000838756">
    <property type="component" value="Unassembled WGS sequence"/>
</dbReference>
<feature type="region of interest" description="Disordered" evidence="1">
    <location>
        <begin position="1"/>
        <end position="22"/>
    </location>
</feature>
<sequence length="112" mass="12566">PNTSTFETSSLSVCSDSTTGSEGRFYREEAGKKLSSCSFPTSKIIRRKIYCRAREKENQSASGKMYGVMAGQRQRQDKQQREHVSTYALPARLNGCESYAGTDVMKRSVHLE</sequence>
<feature type="compositionally biased region" description="Polar residues" evidence="1">
    <location>
        <begin position="1"/>
        <end position="21"/>
    </location>
</feature>
<dbReference type="AlphaFoldDB" id="A0A8S4QX38"/>
<feature type="compositionally biased region" description="Basic and acidic residues" evidence="1">
    <location>
        <begin position="74"/>
        <end position="83"/>
    </location>
</feature>
<protein>
    <submittedName>
        <fullName evidence="2">Jg6141 protein</fullName>
    </submittedName>
</protein>
<evidence type="ECO:0000256" key="1">
    <source>
        <dbReference type="SAM" id="MobiDB-lite"/>
    </source>
</evidence>
<reference evidence="2" key="1">
    <citation type="submission" date="2022-03" db="EMBL/GenBank/DDBJ databases">
        <authorList>
            <person name="Lindestad O."/>
        </authorList>
    </citation>
    <scope>NUCLEOTIDE SEQUENCE</scope>
</reference>
<accession>A0A8S4QX38</accession>
<gene>
    <name evidence="2" type="primary">jg6141</name>
    <name evidence="2" type="ORF">PAEG_LOCUS6674</name>
</gene>
<evidence type="ECO:0000313" key="2">
    <source>
        <dbReference type="EMBL" id="CAH2221034.1"/>
    </source>
</evidence>
<comment type="caution">
    <text evidence="2">The sequence shown here is derived from an EMBL/GenBank/DDBJ whole genome shotgun (WGS) entry which is preliminary data.</text>
</comment>
<proteinExistence type="predicted"/>
<feature type="non-terminal residue" evidence="2">
    <location>
        <position position="1"/>
    </location>
</feature>
<dbReference type="EMBL" id="CAKXAJ010020284">
    <property type="protein sequence ID" value="CAH2221034.1"/>
    <property type="molecule type" value="Genomic_DNA"/>
</dbReference>
<name>A0A8S4QX38_9NEOP</name>
<keyword evidence="3" id="KW-1185">Reference proteome</keyword>
<evidence type="ECO:0000313" key="3">
    <source>
        <dbReference type="Proteomes" id="UP000838756"/>
    </source>
</evidence>
<feature type="region of interest" description="Disordered" evidence="1">
    <location>
        <begin position="61"/>
        <end position="83"/>
    </location>
</feature>
<organism evidence="2 3">
    <name type="scientific">Pararge aegeria aegeria</name>
    <dbReference type="NCBI Taxonomy" id="348720"/>
    <lineage>
        <taxon>Eukaryota</taxon>
        <taxon>Metazoa</taxon>
        <taxon>Ecdysozoa</taxon>
        <taxon>Arthropoda</taxon>
        <taxon>Hexapoda</taxon>
        <taxon>Insecta</taxon>
        <taxon>Pterygota</taxon>
        <taxon>Neoptera</taxon>
        <taxon>Endopterygota</taxon>
        <taxon>Lepidoptera</taxon>
        <taxon>Glossata</taxon>
        <taxon>Ditrysia</taxon>
        <taxon>Papilionoidea</taxon>
        <taxon>Nymphalidae</taxon>
        <taxon>Satyrinae</taxon>
        <taxon>Satyrini</taxon>
        <taxon>Parargina</taxon>
        <taxon>Pararge</taxon>
    </lineage>
</organism>